<gene>
    <name evidence="7" type="ORF">CVLEPA_LOCUS2851</name>
</gene>
<accession>A0ABP0F3Q6</accession>
<dbReference type="InterPro" id="IPR039675">
    <property type="entry name" value="CILP1/CILP2"/>
</dbReference>
<feature type="domain" description="WxxW" evidence="6">
    <location>
        <begin position="222"/>
        <end position="303"/>
    </location>
</feature>
<name>A0ABP0F3Q6_CLALP</name>
<comment type="subcellular location">
    <subcellularLocation>
        <location evidence="1">Secreted</location>
    </subcellularLocation>
</comment>
<dbReference type="PANTHER" id="PTHR15031">
    <property type="entry name" value="CARTILAGE INTERMEDIATE LAYER PROTEIN CLIP"/>
    <property type="match status" value="1"/>
</dbReference>
<dbReference type="PANTHER" id="PTHR15031:SF4">
    <property type="entry name" value="CARTILAGE INTERMEDIATE LAYER PROTEIN 1"/>
    <property type="match status" value="1"/>
</dbReference>
<evidence type="ECO:0000313" key="8">
    <source>
        <dbReference type="Proteomes" id="UP001642483"/>
    </source>
</evidence>
<feature type="domain" description="WxxW" evidence="6">
    <location>
        <begin position="507"/>
        <end position="589"/>
    </location>
</feature>
<keyword evidence="3 5" id="KW-0732">Signal</keyword>
<evidence type="ECO:0000256" key="5">
    <source>
        <dbReference type="SAM" id="SignalP"/>
    </source>
</evidence>
<feature type="signal peptide" evidence="5">
    <location>
        <begin position="1"/>
        <end position="24"/>
    </location>
</feature>
<feature type="chain" id="PRO_5046887721" description="WxxW domain-containing protein" evidence="5">
    <location>
        <begin position="25"/>
        <end position="683"/>
    </location>
</feature>
<proteinExistence type="predicted"/>
<dbReference type="Pfam" id="PF13330">
    <property type="entry name" value="Mucin2_WxxW"/>
    <property type="match status" value="7"/>
</dbReference>
<comment type="caution">
    <text evidence="7">The sequence shown here is derived from an EMBL/GenBank/DDBJ whole genome shotgun (WGS) entry which is preliminary data.</text>
</comment>
<organism evidence="7 8">
    <name type="scientific">Clavelina lepadiformis</name>
    <name type="common">Light-bulb sea squirt</name>
    <name type="synonym">Ascidia lepadiformis</name>
    <dbReference type="NCBI Taxonomy" id="159417"/>
    <lineage>
        <taxon>Eukaryota</taxon>
        <taxon>Metazoa</taxon>
        <taxon>Chordata</taxon>
        <taxon>Tunicata</taxon>
        <taxon>Ascidiacea</taxon>
        <taxon>Aplousobranchia</taxon>
        <taxon>Clavelinidae</taxon>
        <taxon>Clavelina</taxon>
    </lineage>
</organism>
<feature type="domain" description="WxxW" evidence="6">
    <location>
        <begin position="412"/>
        <end position="494"/>
    </location>
</feature>
<evidence type="ECO:0000313" key="7">
    <source>
        <dbReference type="EMBL" id="CAK8673065.1"/>
    </source>
</evidence>
<keyword evidence="2" id="KW-0964">Secreted</keyword>
<feature type="domain" description="WxxW" evidence="6">
    <location>
        <begin position="124"/>
        <end position="208"/>
    </location>
</feature>
<keyword evidence="4" id="KW-0325">Glycoprotein</keyword>
<feature type="domain" description="WxxW" evidence="6">
    <location>
        <begin position="601"/>
        <end position="683"/>
    </location>
</feature>
<keyword evidence="8" id="KW-1185">Reference proteome</keyword>
<reference evidence="7 8" key="1">
    <citation type="submission" date="2024-02" db="EMBL/GenBank/DDBJ databases">
        <authorList>
            <person name="Daric V."/>
            <person name="Darras S."/>
        </authorList>
    </citation>
    <scope>NUCLEOTIDE SEQUENCE [LARGE SCALE GENOMIC DNA]</scope>
</reference>
<dbReference type="EMBL" id="CAWYQH010000002">
    <property type="protein sequence ID" value="CAK8673065.1"/>
    <property type="molecule type" value="Genomic_DNA"/>
</dbReference>
<dbReference type="Proteomes" id="UP001642483">
    <property type="component" value="Unassembled WGS sequence"/>
</dbReference>
<evidence type="ECO:0000256" key="4">
    <source>
        <dbReference type="ARBA" id="ARBA00023180"/>
    </source>
</evidence>
<evidence type="ECO:0000256" key="3">
    <source>
        <dbReference type="ARBA" id="ARBA00022729"/>
    </source>
</evidence>
<evidence type="ECO:0000256" key="1">
    <source>
        <dbReference type="ARBA" id="ARBA00004613"/>
    </source>
</evidence>
<sequence>MSCSNMIIKCSVVFLVAVFGSTQGEIPSCRGRWTRWFDRDDPSGRCDCESLADFKREAPYEICHNPIGLDARIKGSEIRYTHASNIVANTRDGFQCWNRDGYRCLDYEVRFCCREEAPSCPGYWSPWFDRDNPSGSCDCETRVDLLKSHPGQLCYEPLAVDARFKKSQIRYNKALVTQSNIIINPDVGFRCNNDRNTKCQDYEVRFCCARPKVPECPRGYHWTTWFDRDNPSGSCDCETKEDLVSERPAEACYNPASVDARVKSTNTPYDPTMPNIIISNSVGFRCNNQDGLPCADYEARFCCPPRPREPPCPNGHYWTSWYDRDDPTGNCDCETLKDLRKEQKHKICYRPTQVDVKIKGTGVRYDPSLPNVVKNNVVGFRCNNADGPDCVDYEARFCCQEAKVPRCNGNYWTQWFDRDNPTGTCDCETLDDLVEEHPGRVCYRPTAVDARIKGTLQRYDRSNPFHIASTSVGFRCNNHDGEPQCADFEARFCCPPPREPFCPGNYWTKWYDRDNPSGTCDCETLIDLRKENPHQICYKPFSLDARLKSSKQRYDQTLPNIIANTNIGFRCNKQDDAPKCSDYEVRFCCVPAELPRCQGRWTRWYDRDNPSGTCDCETLSDLRRENPHQICSSPSALDARLKGTEDRFDPYQPNISADTNDGFRCKNQDGFPKCRDYEVRFCC</sequence>
<feature type="domain" description="WxxW" evidence="6">
    <location>
        <begin position="318"/>
        <end position="399"/>
    </location>
</feature>
<dbReference type="InterPro" id="IPR025155">
    <property type="entry name" value="WxxW_domain"/>
</dbReference>
<feature type="domain" description="WxxW" evidence="6">
    <location>
        <begin position="33"/>
        <end position="113"/>
    </location>
</feature>
<protein>
    <recommendedName>
        <fullName evidence="6">WxxW domain-containing protein</fullName>
    </recommendedName>
</protein>
<evidence type="ECO:0000256" key="2">
    <source>
        <dbReference type="ARBA" id="ARBA00022525"/>
    </source>
</evidence>
<evidence type="ECO:0000259" key="6">
    <source>
        <dbReference type="Pfam" id="PF13330"/>
    </source>
</evidence>